<dbReference type="InterPro" id="IPR051449">
    <property type="entry name" value="ABC-2_transporter_component"/>
</dbReference>
<dbReference type="Gene3D" id="3.40.190.10">
    <property type="entry name" value="Periplasmic binding protein-like II"/>
    <property type="match status" value="1"/>
</dbReference>
<comment type="caution">
    <text evidence="8">The sequence shown here is derived from an EMBL/GenBank/DDBJ whole genome shotgun (WGS) entry which is preliminary data.</text>
</comment>
<proteinExistence type="predicted"/>
<dbReference type="Proteomes" id="UP001172083">
    <property type="component" value="Unassembled WGS sequence"/>
</dbReference>
<keyword evidence="4 6" id="KW-1133">Transmembrane helix</keyword>
<evidence type="ECO:0000256" key="3">
    <source>
        <dbReference type="ARBA" id="ARBA00022692"/>
    </source>
</evidence>
<reference evidence="8" key="1">
    <citation type="submission" date="2023-06" db="EMBL/GenBank/DDBJ databases">
        <title>Genomic of Agaribacillus aureum.</title>
        <authorList>
            <person name="Wang G."/>
        </authorList>
    </citation>
    <scope>NUCLEOTIDE SEQUENCE</scope>
    <source>
        <strain evidence="8">BMA12</strain>
    </source>
</reference>
<comment type="subcellular location">
    <subcellularLocation>
        <location evidence="1">Cell membrane</location>
        <topology evidence="1">Multi-pass membrane protein</topology>
    </subcellularLocation>
</comment>
<evidence type="ECO:0000256" key="1">
    <source>
        <dbReference type="ARBA" id="ARBA00004651"/>
    </source>
</evidence>
<evidence type="ECO:0000256" key="5">
    <source>
        <dbReference type="ARBA" id="ARBA00023136"/>
    </source>
</evidence>
<feature type="transmembrane region" description="Helical" evidence="6">
    <location>
        <begin position="21"/>
        <end position="42"/>
    </location>
</feature>
<feature type="transmembrane region" description="Helical" evidence="6">
    <location>
        <begin position="220"/>
        <end position="245"/>
    </location>
</feature>
<evidence type="ECO:0000313" key="8">
    <source>
        <dbReference type="EMBL" id="MDN5214435.1"/>
    </source>
</evidence>
<name>A0ABT8L9K1_9BACT</name>
<sequence>MNKIWLIIKREYFSRIRKKSFIIMSILGPLLFGGILVVPIWLATRDNPEKLVVVKDESGFFDHKLNANNIQFVYTTERIEHLLLQDSTILHIPPIDLKRTVDIFLYGENNHGIDFENRIKNSLERELRKIRLSRLGLNQGKLDSLNTRVNLQTKNSQTGEAEADSGVASIVGYIGAFAIYMFIFIYGAQVMRGVAEEKTNRIIEIIISSVKPFQLMMGKIVGIALVVLTQLTVWITLTSAIYLGISAYYSDEMKLLAETQSAQSTLSSPGMNKIEQAKMLSEVKDKIEGFPVFKTVFSFIFYFLAGYLMYAALFAMVGSAVDSMEDSQQFMLPITIPLIGSIIVLGAVLQDPHGSLAFWMSMIPLTSPVVMMMRVPFDVPDLELLLSMFLLIGGFISTTWFAGRVYRIGILMHGSKVNYKTLWKWFFMNN</sequence>
<evidence type="ECO:0000256" key="2">
    <source>
        <dbReference type="ARBA" id="ARBA00022475"/>
    </source>
</evidence>
<protein>
    <submittedName>
        <fullName evidence="8">ABC transporter permease</fullName>
    </submittedName>
</protein>
<dbReference type="InterPro" id="IPR013525">
    <property type="entry name" value="ABC2_TM"/>
</dbReference>
<evidence type="ECO:0000259" key="7">
    <source>
        <dbReference type="Pfam" id="PF12698"/>
    </source>
</evidence>
<dbReference type="SUPFAM" id="SSF53850">
    <property type="entry name" value="Periplasmic binding protein-like II"/>
    <property type="match status" value="1"/>
</dbReference>
<keyword evidence="9" id="KW-1185">Reference proteome</keyword>
<dbReference type="PANTHER" id="PTHR30294:SF29">
    <property type="entry name" value="MULTIDRUG ABC TRANSPORTER PERMEASE YBHS-RELATED"/>
    <property type="match status" value="1"/>
</dbReference>
<feature type="domain" description="ABC-2 type transporter transmembrane" evidence="7">
    <location>
        <begin position="19"/>
        <end position="402"/>
    </location>
</feature>
<dbReference type="PANTHER" id="PTHR30294">
    <property type="entry name" value="MEMBRANE COMPONENT OF ABC TRANSPORTER YHHJ-RELATED"/>
    <property type="match status" value="1"/>
</dbReference>
<keyword evidence="5 6" id="KW-0472">Membrane</keyword>
<feature type="transmembrane region" description="Helical" evidence="6">
    <location>
        <begin position="384"/>
        <end position="403"/>
    </location>
</feature>
<keyword evidence="2" id="KW-1003">Cell membrane</keyword>
<gene>
    <name evidence="8" type="ORF">QQ020_20310</name>
</gene>
<dbReference type="Pfam" id="PF12698">
    <property type="entry name" value="ABC2_membrane_3"/>
    <property type="match status" value="1"/>
</dbReference>
<evidence type="ECO:0000256" key="4">
    <source>
        <dbReference type="ARBA" id="ARBA00022989"/>
    </source>
</evidence>
<evidence type="ECO:0000313" key="9">
    <source>
        <dbReference type="Proteomes" id="UP001172083"/>
    </source>
</evidence>
<feature type="transmembrane region" description="Helical" evidence="6">
    <location>
        <begin position="170"/>
        <end position="188"/>
    </location>
</feature>
<dbReference type="EMBL" id="JAUJEB010000004">
    <property type="protein sequence ID" value="MDN5214435.1"/>
    <property type="molecule type" value="Genomic_DNA"/>
</dbReference>
<dbReference type="RefSeq" id="WP_346759769.1">
    <property type="nucleotide sequence ID" value="NZ_JAUJEB010000004.1"/>
</dbReference>
<accession>A0ABT8L9K1</accession>
<feature type="transmembrane region" description="Helical" evidence="6">
    <location>
        <begin position="299"/>
        <end position="318"/>
    </location>
</feature>
<evidence type="ECO:0000256" key="6">
    <source>
        <dbReference type="SAM" id="Phobius"/>
    </source>
</evidence>
<keyword evidence="3 6" id="KW-0812">Transmembrane</keyword>
<organism evidence="8 9">
    <name type="scientific">Agaribacillus aureus</name>
    <dbReference type="NCBI Taxonomy" id="3051825"/>
    <lineage>
        <taxon>Bacteria</taxon>
        <taxon>Pseudomonadati</taxon>
        <taxon>Bacteroidota</taxon>
        <taxon>Cytophagia</taxon>
        <taxon>Cytophagales</taxon>
        <taxon>Splendidivirgaceae</taxon>
        <taxon>Agaribacillus</taxon>
    </lineage>
</organism>
<feature type="transmembrane region" description="Helical" evidence="6">
    <location>
        <begin position="330"/>
        <end position="350"/>
    </location>
</feature>